<dbReference type="PROSITE" id="PS00061">
    <property type="entry name" value="ADH_SHORT"/>
    <property type="match status" value="1"/>
</dbReference>
<proteinExistence type="inferred from homology"/>
<dbReference type="EMBL" id="VZPB01000003">
    <property type="protein sequence ID" value="KAB0584974.1"/>
    <property type="molecule type" value="Genomic_DNA"/>
</dbReference>
<name>A0A643FGE4_IDEDE</name>
<gene>
    <name evidence="6" type="ORF">F7Q92_02130</name>
</gene>
<dbReference type="Pfam" id="PF00106">
    <property type="entry name" value="adh_short"/>
    <property type="match status" value="1"/>
</dbReference>
<dbReference type="GO" id="GO:0005737">
    <property type="term" value="C:cytoplasm"/>
    <property type="evidence" value="ECO:0007669"/>
    <property type="project" value="UniProtKB-SubCell"/>
</dbReference>
<evidence type="ECO:0000256" key="2">
    <source>
        <dbReference type="ARBA" id="ARBA00022490"/>
    </source>
</evidence>
<comment type="caution">
    <text evidence="6">The sequence shown here is derived from an EMBL/GenBank/DDBJ whole genome shotgun (WGS) entry which is preliminary data.</text>
</comment>
<dbReference type="GO" id="GO:0006729">
    <property type="term" value="P:tetrahydrobiopterin biosynthetic process"/>
    <property type="evidence" value="ECO:0007669"/>
    <property type="project" value="TreeGrafter"/>
</dbReference>
<keyword evidence="2" id="KW-0963">Cytoplasm</keyword>
<evidence type="ECO:0000256" key="5">
    <source>
        <dbReference type="RuleBase" id="RU000363"/>
    </source>
</evidence>
<keyword evidence="3" id="KW-0521">NADP</keyword>
<dbReference type="PANTHER" id="PTHR44085">
    <property type="entry name" value="SEPIAPTERIN REDUCTASE"/>
    <property type="match status" value="1"/>
</dbReference>
<evidence type="ECO:0000256" key="1">
    <source>
        <dbReference type="ARBA" id="ARBA00004496"/>
    </source>
</evidence>
<dbReference type="InterPro" id="IPR002347">
    <property type="entry name" value="SDR_fam"/>
</dbReference>
<comment type="similarity">
    <text evidence="5">Belongs to the short-chain dehydrogenases/reductases (SDR) family.</text>
</comment>
<dbReference type="PANTHER" id="PTHR44085:SF2">
    <property type="entry name" value="SEPIAPTERIN REDUCTASE"/>
    <property type="match status" value="1"/>
</dbReference>
<dbReference type="PRINTS" id="PR00080">
    <property type="entry name" value="SDRFAMILY"/>
</dbReference>
<dbReference type="Gene3D" id="3.40.50.720">
    <property type="entry name" value="NAD(P)-binding Rossmann-like Domain"/>
    <property type="match status" value="1"/>
</dbReference>
<reference evidence="6 7" key="1">
    <citation type="submission" date="2019-09" db="EMBL/GenBank/DDBJ databases">
        <title>Draft genome sequences of 48 bacterial type strains from the CCUG.</title>
        <authorList>
            <person name="Tunovic T."/>
            <person name="Pineiro-Iglesias B."/>
            <person name="Unosson C."/>
            <person name="Inganas E."/>
            <person name="Ohlen M."/>
            <person name="Cardew S."/>
            <person name="Jensie-Markopoulos S."/>
            <person name="Salva-Serra F."/>
            <person name="Jaen-Luchoro D."/>
            <person name="Karlsson R."/>
            <person name="Svensson-Stadler L."/>
            <person name="Chun J."/>
            <person name="Moore E."/>
        </authorList>
    </citation>
    <scope>NUCLEOTIDE SEQUENCE [LARGE SCALE GENOMIC DNA]</scope>
    <source>
        <strain evidence="6 7">CCUG 30977</strain>
    </source>
</reference>
<organism evidence="6 7">
    <name type="scientific">Ideonella dechloratans</name>
    <dbReference type="NCBI Taxonomy" id="36863"/>
    <lineage>
        <taxon>Bacteria</taxon>
        <taxon>Pseudomonadati</taxon>
        <taxon>Pseudomonadota</taxon>
        <taxon>Betaproteobacteria</taxon>
        <taxon>Burkholderiales</taxon>
        <taxon>Sphaerotilaceae</taxon>
        <taxon>Ideonella</taxon>
    </lineage>
</organism>
<accession>A0A643FGE4</accession>
<protein>
    <submittedName>
        <fullName evidence="6">SDR family NAD(P)-dependent oxidoreductase</fullName>
    </submittedName>
</protein>
<dbReference type="GO" id="GO:0004757">
    <property type="term" value="F:sepiapterin reductase (NADP+) activity"/>
    <property type="evidence" value="ECO:0007669"/>
    <property type="project" value="TreeGrafter"/>
</dbReference>
<dbReference type="Proteomes" id="UP000430120">
    <property type="component" value="Unassembled WGS sequence"/>
</dbReference>
<sequence>MSRTPTVLTIITGHSRGLGEALARQCLQAGHLVIGIARHRHTGLDAEALRDDTPFQQWEHDLAEPQAAGWALLEWLQAQPADRFGRATLINNAGVLAPPRPLADSDPGDTARVLRVGLEAAMTLTGLFLRGTQGWSARRQVLNVSSGLGRRAMAGSAAYCAAKAGLDHFTRAVALEQAALPNGARLVSLAPGVVDTDMQQQLRGADPAAFPDQGRFQALWDQGQLATPEATARQLLARLERPDFGSEPIGDVREG</sequence>
<evidence type="ECO:0000313" key="7">
    <source>
        <dbReference type="Proteomes" id="UP000430120"/>
    </source>
</evidence>
<evidence type="ECO:0000256" key="3">
    <source>
        <dbReference type="ARBA" id="ARBA00022857"/>
    </source>
</evidence>
<dbReference type="OrthoDB" id="9794387at2"/>
<dbReference type="AlphaFoldDB" id="A0A643FGE4"/>
<dbReference type="PRINTS" id="PR00081">
    <property type="entry name" value="GDHRDH"/>
</dbReference>
<dbReference type="RefSeq" id="WP_151122291.1">
    <property type="nucleotide sequence ID" value="NZ_CP088081.1"/>
</dbReference>
<dbReference type="InterPro" id="IPR020904">
    <property type="entry name" value="Sc_DH/Rdtase_CS"/>
</dbReference>
<dbReference type="SUPFAM" id="SSF51735">
    <property type="entry name" value="NAD(P)-binding Rossmann-fold domains"/>
    <property type="match status" value="1"/>
</dbReference>
<dbReference type="InterPro" id="IPR051721">
    <property type="entry name" value="Biopterin_syn/organic_redct"/>
</dbReference>
<dbReference type="InterPro" id="IPR036291">
    <property type="entry name" value="NAD(P)-bd_dom_sf"/>
</dbReference>
<keyword evidence="7" id="KW-1185">Reference proteome</keyword>
<comment type="subcellular location">
    <subcellularLocation>
        <location evidence="1">Cytoplasm</location>
    </subcellularLocation>
</comment>
<keyword evidence="4" id="KW-0560">Oxidoreductase</keyword>
<evidence type="ECO:0000313" key="6">
    <source>
        <dbReference type="EMBL" id="KAB0584974.1"/>
    </source>
</evidence>
<evidence type="ECO:0000256" key="4">
    <source>
        <dbReference type="ARBA" id="ARBA00023002"/>
    </source>
</evidence>